<keyword evidence="3 5" id="KW-1133">Transmembrane helix</keyword>
<evidence type="ECO:0000313" key="9">
    <source>
        <dbReference type="Proteomes" id="UP000199113"/>
    </source>
</evidence>
<proteinExistence type="predicted"/>
<evidence type="ECO:0000259" key="6">
    <source>
        <dbReference type="PROSITE" id="PS50893"/>
    </source>
</evidence>
<dbReference type="InterPro" id="IPR036640">
    <property type="entry name" value="ABC1_TM_sf"/>
</dbReference>
<dbReference type="GO" id="GO:0016887">
    <property type="term" value="F:ATP hydrolysis activity"/>
    <property type="evidence" value="ECO:0007669"/>
    <property type="project" value="InterPro"/>
</dbReference>
<feature type="transmembrane region" description="Helical" evidence="5">
    <location>
        <begin position="29"/>
        <end position="49"/>
    </location>
</feature>
<dbReference type="InterPro" id="IPR039421">
    <property type="entry name" value="Type_1_exporter"/>
</dbReference>
<dbReference type="InterPro" id="IPR011527">
    <property type="entry name" value="ABC1_TM_dom"/>
</dbReference>
<protein>
    <submittedName>
        <fullName evidence="8">ABC-type multidrug transport system, ATPase and permease component</fullName>
    </submittedName>
</protein>
<dbReference type="AlphaFoldDB" id="A0A1I1ACV6"/>
<evidence type="ECO:0000256" key="4">
    <source>
        <dbReference type="ARBA" id="ARBA00023136"/>
    </source>
</evidence>
<dbReference type="RefSeq" id="WP_175507426.1">
    <property type="nucleotide sequence ID" value="NZ_FOKC01000008.1"/>
</dbReference>
<evidence type="ECO:0000256" key="1">
    <source>
        <dbReference type="ARBA" id="ARBA00004651"/>
    </source>
</evidence>
<evidence type="ECO:0000256" key="5">
    <source>
        <dbReference type="SAM" id="Phobius"/>
    </source>
</evidence>
<dbReference type="GO" id="GO:0005524">
    <property type="term" value="F:ATP binding"/>
    <property type="evidence" value="ECO:0007669"/>
    <property type="project" value="InterPro"/>
</dbReference>
<feature type="domain" description="ABC transporter" evidence="6">
    <location>
        <begin position="260"/>
        <end position="564"/>
    </location>
</feature>
<dbReference type="InterPro" id="IPR003439">
    <property type="entry name" value="ABC_transporter-like_ATP-bd"/>
</dbReference>
<dbReference type="Proteomes" id="UP000199113">
    <property type="component" value="Unassembled WGS sequence"/>
</dbReference>
<dbReference type="Pfam" id="PF00005">
    <property type="entry name" value="ABC_tran"/>
    <property type="match status" value="1"/>
</dbReference>
<organism evidence="8 9">
    <name type="scientific">Nocardioides alpinus</name>
    <dbReference type="NCBI Taxonomy" id="748909"/>
    <lineage>
        <taxon>Bacteria</taxon>
        <taxon>Bacillati</taxon>
        <taxon>Actinomycetota</taxon>
        <taxon>Actinomycetes</taxon>
        <taxon>Propionibacteriales</taxon>
        <taxon>Nocardioidaceae</taxon>
        <taxon>Nocardioides</taxon>
    </lineage>
</organism>
<dbReference type="STRING" id="748909.SAMN05192575_108158"/>
<dbReference type="InterPro" id="IPR027417">
    <property type="entry name" value="P-loop_NTPase"/>
</dbReference>
<keyword evidence="4 5" id="KW-0472">Membrane</keyword>
<dbReference type="PROSITE" id="PS00211">
    <property type="entry name" value="ABC_TRANSPORTER_1"/>
    <property type="match status" value="1"/>
</dbReference>
<dbReference type="EMBL" id="FOKC01000008">
    <property type="protein sequence ID" value="SFB35824.1"/>
    <property type="molecule type" value="Genomic_DNA"/>
</dbReference>
<evidence type="ECO:0000256" key="3">
    <source>
        <dbReference type="ARBA" id="ARBA00022989"/>
    </source>
</evidence>
<gene>
    <name evidence="8" type="ORF">SAMN05192575_108158</name>
</gene>
<dbReference type="InterPro" id="IPR017871">
    <property type="entry name" value="ABC_transporter-like_CS"/>
</dbReference>
<feature type="domain" description="ABC transmembrane type-1" evidence="7">
    <location>
        <begin position="33"/>
        <end position="314"/>
    </location>
</feature>
<accession>A0A1I1ACV6</accession>
<evidence type="ECO:0000256" key="2">
    <source>
        <dbReference type="ARBA" id="ARBA00022692"/>
    </source>
</evidence>
<keyword evidence="2 5" id="KW-0812">Transmembrane</keyword>
<dbReference type="GO" id="GO:0015421">
    <property type="term" value="F:ABC-type oligopeptide transporter activity"/>
    <property type="evidence" value="ECO:0007669"/>
    <property type="project" value="TreeGrafter"/>
</dbReference>
<dbReference type="PROSITE" id="PS50929">
    <property type="entry name" value="ABC_TM1F"/>
    <property type="match status" value="1"/>
</dbReference>
<dbReference type="Gene3D" id="3.40.50.300">
    <property type="entry name" value="P-loop containing nucleotide triphosphate hydrolases"/>
    <property type="match status" value="1"/>
</dbReference>
<evidence type="ECO:0000313" key="8">
    <source>
        <dbReference type="EMBL" id="SFB35824.1"/>
    </source>
</evidence>
<dbReference type="SUPFAM" id="SSF90123">
    <property type="entry name" value="ABC transporter transmembrane region"/>
    <property type="match status" value="1"/>
</dbReference>
<dbReference type="PROSITE" id="PS50893">
    <property type="entry name" value="ABC_TRANSPORTER_2"/>
    <property type="match status" value="1"/>
</dbReference>
<dbReference type="PANTHER" id="PTHR43394">
    <property type="entry name" value="ATP-DEPENDENT PERMEASE MDL1, MITOCHONDRIAL"/>
    <property type="match status" value="1"/>
</dbReference>
<reference evidence="9" key="1">
    <citation type="submission" date="2016-10" db="EMBL/GenBank/DDBJ databases">
        <authorList>
            <person name="Varghese N."/>
            <person name="Submissions S."/>
        </authorList>
    </citation>
    <scope>NUCLEOTIDE SEQUENCE [LARGE SCALE GENOMIC DNA]</scope>
    <source>
        <strain evidence="9">CGMCC 1.10697</strain>
    </source>
</reference>
<sequence length="570" mass="60895">MKSLPVVEPGTPDHRSPGRFLWWLARQQLPTLAGGMAFGIVWMSCQAVMPAVLGRAIDLGVADKDQQQLLLWAGVMLMIGLLQAVTGIMRHRFAVTNWLTASYRIVQLTTRQSVRLGGSLPRKVSTGEVIAIGTTDLDHIGNVMDVTARFAGAIVSFFLVSAILLSTSVQLGLVVLIGVPLLLLVMGPLLKPLQARSAVERQMRSDLSNTGTDIVGGLRVLRGIGGEGVFLDRYRRESQATRTAAVNVAKLQSVLDALQVFLPGVFVVLVVWLGARSAVAGEISAGELVAFYGYSAFLMLPLRTATEFANKLIRGRVAASRVCRVMALEPDVVEPASPAAVPAPDSELHDARSGLRVRPGLLTAIVSDQPDDSALLADRLGLCAAEQDDEVHLGGTPLTSLRHADVRERIMVSDTGAALFAGRLADRIDERGTGDVEKALFTASAEDILEALPEGLESVVTEKGRSFSGGQRQRLVLARALAADPEILVLVEPTSAVDAHTEARIADRLRAHRAGRTTVVTTVSPLLLDAVDEVAFLVDGRVVAVGTHTDLLSKVAAYRRVVVRDVEAAV</sequence>
<dbReference type="Gene3D" id="1.20.1560.10">
    <property type="entry name" value="ABC transporter type 1, transmembrane domain"/>
    <property type="match status" value="1"/>
</dbReference>
<dbReference type="CDD" id="cd07346">
    <property type="entry name" value="ABC_6TM_exporters"/>
    <property type="match status" value="1"/>
</dbReference>
<name>A0A1I1ACV6_9ACTN</name>
<dbReference type="GO" id="GO:0005886">
    <property type="term" value="C:plasma membrane"/>
    <property type="evidence" value="ECO:0007669"/>
    <property type="project" value="UniProtKB-SubCell"/>
</dbReference>
<dbReference type="SUPFAM" id="SSF52540">
    <property type="entry name" value="P-loop containing nucleoside triphosphate hydrolases"/>
    <property type="match status" value="1"/>
</dbReference>
<dbReference type="Pfam" id="PF00664">
    <property type="entry name" value="ABC_membrane"/>
    <property type="match status" value="1"/>
</dbReference>
<comment type="subcellular location">
    <subcellularLocation>
        <location evidence="1">Cell membrane</location>
        <topology evidence="1">Multi-pass membrane protein</topology>
    </subcellularLocation>
</comment>
<feature type="transmembrane region" description="Helical" evidence="5">
    <location>
        <begin position="69"/>
        <end position="89"/>
    </location>
</feature>
<dbReference type="PANTHER" id="PTHR43394:SF1">
    <property type="entry name" value="ATP-BINDING CASSETTE SUB-FAMILY B MEMBER 10, MITOCHONDRIAL"/>
    <property type="match status" value="1"/>
</dbReference>
<evidence type="ECO:0000259" key="7">
    <source>
        <dbReference type="PROSITE" id="PS50929"/>
    </source>
</evidence>